<name>A0A3N0XS61_ANAGA</name>
<evidence type="ECO:0000313" key="2">
    <source>
        <dbReference type="Proteomes" id="UP000281406"/>
    </source>
</evidence>
<proteinExistence type="predicted"/>
<reference evidence="1 2" key="1">
    <citation type="submission" date="2018-10" db="EMBL/GenBank/DDBJ databases">
        <title>Genome assembly for a Yunnan-Guizhou Plateau 3E fish, Anabarilius grahami (Regan), and its evolutionary and genetic applications.</title>
        <authorList>
            <person name="Jiang W."/>
        </authorList>
    </citation>
    <scope>NUCLEOTIDE SEQUENCE [LARGE SCALE GENOMIC DNA]</scope>
    <source>
        <strain evidence="1">AG-KIZ</strain>
        <tissue evidence="1">Muscle</tissue>
    </source>
</reference>
<accession>A0A3N0XS61</accession>
<protein>
    <submittedName>
        <fullName evidence="1">Uncharacterized protein</fullName>
    </submittedName>
</protein>
<dbReference type="Proteomes" id="UP000281406">
    <property type="component" value="Unassembled WGS sequence"/>
</dbReference>
<gene>
    <name evidence="1" type="ORF">DPX16_13849</name>
</gene>
<sequence length="197" mass="22007">MDEKAQKEREREKEKSSVEKLLRHKHFLQSCPYPAGCEGTGTDPPAKFGGPGSVDLTACKWEVLTRNFSGSLYLPSSVESHKHRARFYTAPIRHHSVLCQIYSGKTTNYTNNVTRDTGLGLRKCGAFFFMSLHICLIQRARMTQGESELTNPAPGHVSERSSHFLQNSLLFHSMVSQSSVEDAPAESLLPLLALRTQ</sequence>
<organism evidence="1 2">
    <name type="scientific">Anabarilius grahami</name>
    <name type="common">Kanglang fish</name>
    <name type="synonym">Barilius grahami</name>
    <dbReference type="NCBI Taxonomy" id="495550"/>
    <lineage>
        <taxon>Eukaryota</taxon>
        <taxon>Metazoa</taxon>
        <taxon>Chordata</taxon>
        <taxon>Craniata</taxon>
        <taxon>Vertebrata</taxon>
        <taxon>Euteleostomi</taxon>
        <taxon>Actinopterygii</taxon>
        <taxon>Neopterygii</taxon>
        <taxon>Teleostei</taxon>
        <taxon>Ostariophysi</taxon>
        <taxon>Cypriniformes</taxon>
        <taxon>Xenocyprididae</taxon>
        <taxon>Xenocypridinae</taxon>
        <taxon>Xenocypridinae incertae sedis</taxon>
        <taxon>Anabarilius</taxon>
    </lineage>
</organism>
<dbReference type="EMBL" id="RJVU01062584">
    <property type="protein sequence ID" value="ROJ29405.1"/>
    <property type="molecule type" value="Genomic_DNA"/>
</dbReference>
<evidence type="ECO:0000313" key="1">
    <source>
        <dbReference type="EMBL" id="ROJ29405.1"/>
    </source>
</evidence>
<keyword evidence="2" id="KW-1185">Reference proteome</keyword>
<dbReference type="AlphaFoldDB" id="A0A3N0XS61"/>
<comment type="caution">
    <text evidence="1">The sequence shown here is derived from an EMBL/GenBank/DDBJ whole genome shotgun (WGS) entry which is preliminary data.</text>
</comment>